<dbReference type="InterPro" id="IPR020846">
    <property type="entry name" value="MFS_dom"/>
</dbReference>
<dbReference type="SUPFAM" id="SSF103473">
    <property type="entry name" value="MFS general substrate transporter"/>
    <property type="match status" value="1"/>
</dbReference>
<sequence length="523" mass="58471">MSTSPVASARSENIEDPHDKTIRPPSFSSRSIKRYLKTRFTTLFVSKEERTEYTWGDILNPFKELKHMQIMHWNFFLMGFAAWTWDAVDFFAVTLNATDIAETLNRSVSDITWGITLVLMLRSVGAFLFGYWGDRNGRKWPYVVNFSLLIILQIGTGFVQTYEQFLAVRALFGVAMGGIYGFSLATSLDDSPTSCRGALSGIFQEGYALGFLFAVIFNRAFTSNSPFGWRSIFWFSAGPPVFFIVWRLCLPETEAYLVQRASSDARKKHESATKWYQVSKSTKTLYKTYWLTVSYCVLLMAGLNFMSHGSQDLYPTLLTQQLEYSDDRSTVTLCVANLGAIFGGTFCGHVSTFIGRRLTIILAVLLSAAMVYPWAYLRNSAINAGAFFMQAGVQGAWGVAPIFLSELSPPAHRALVVGLSYQLGNLASSASSTIESKIGERYPITTASGEQAFDYSKVMSIFIATVFAYVLVVTLFGPENRGADFSVDRDEIMGDDIEDKFSYDENTQEHLTLKRDEGSGRLV</sequence>
<dbReference type="GeneID" id="30028435"/>
<evidence type="ECO:0000256" key="3">
    <source>
        <dbReference type="ARBA" id="ARBA00022989"/>
    </source>
</evidence>
<comment type="subcellular location">
    <subcellularLocation>
        <location evidence="1">Membrane</location>
        <topology evidence="1">Multi-pass membrane protein</topology>
    </subcellularLocation>
</comment>
<evidence type="ECO:0000313" key="8">
    <source>
        <dbReference type="EMBL" id="OBA23160.1"/>
    </source>
</evidence>
<dbReference type="Gene3D" id="1.20.1250.20">
    <property type="entry name" value="MFS general substrate transporter like domains"/>
    <property type="match status" value="1"/>
</dbReference>
<dbReference type="GO" id="GO:0015355">
    <property type="term" value="F:secondary active monocarboxylate transmembrane transporter activity"/>
    <property type="evidence" value="ECO:0007669"/>
    <property type="project" value="TreeGrafter"/>
</dbReference>
<organism evidence="8 9">
    <name type="scientific">Metschnikowia bicuspidata var. bicuspidata NRRL YB-4993</name>
    <dbReference type="NCBI Taxonomy" id="869754"/>
    <lineage>
        <taxon>Eukaryota</taxon>
        <taxon>Fungi</taxon>
        <taxon>Dikarya</taxon>
        <taxon>Ascomycota</taxon>
        <taxon>Saccharomycotina</taxon>
        <taxon>Pichiomycetes</taxon>
        <taxon>Metschnikowiaceae</taxon>
        <taxon>Metschnikowia</taxon>
    </lineage>
</organism>
<dbReference type="PANTHER" id="PTHR23508:SF10">
    <property type="entry name" value="CARBOXYLIC ACID TRANSPORTER PROTEIN HOMOLOG"/>
    <property type="match status" value="1"/>
</dbReference>
<dbReference type="CDD" id="cd17316">
    <property type="entry name" value="MFS_SV2_like"/>
    <property type="match status" value="1"/>
</dbReference>
<evidence type="ECO:0000313" key="9">
    <source>
        <dbReference type="Proteomes" id="UP000092555"/>
    </source>
</evidence>
<dbReference type="Pfam" id="PF00083">
    <property type="entry name" value="Sugar_tr"/>
    <property type="match status" value="1"/>
</dbReference>
<feature type="region of interest" description="Disordered" evidence="5">
    <location>
        <begin position="1"/>
        <end position="26"/>
    </location>
</feature>
<feature type="transmembrane region" description="Helical" evidence="6">
    <location>
        <begin position="458"/>
        <end position="477"/>
    </location>
</feature>
<feature type="domain" description="Major facilitator superfamily (MFS) profile" evidence="7">
    <location>
        <begin position="75"/>
        <end position="481"/>
    </location>
</feature>
<feature type="transmembrane region" description="Helical" evidence="6">
    <location>
        <begin position="197"/>
        <end position="220"/>
    </location>
</feature>
<keyword evidence="4 6" id="KW-0472">Membrane</keyword>
<protein>
    <submittedName>
        <fullName evidence="8">MFS general substrate transporter</fullName>
    </submittedName>
</protein>
<feature type="transmembrane region" description="Helical" evidence="6">
    <location>
        <begin position="140"/>
        <end position="159"/>
    </location>
</feature>
<dbReference type="EMBL" id="LXTC01000001">
    <property type="protein sequence ID" value="OBA23160.1"/>
    <property type="molecule type" value="Genomic_DNA"/>
</dbReference>
<proteinExistence type="predicted"/>
<keyword evidence="3 6" id="KW-1133">Transmembrane helix</keyword>
<feature type="compositionally biased region" description="Basic and acidic residues" evidence="5">
    <location>
        <begin position="12"/>
        <end position="22"/>
    </location>
</feature>
<reference evidence="8 9" key="1">
    <citation type="submission" date="2016-05" db="EMBL/GenBank/DDBJ databases">
        <title>Comparative genomics of biotechnologically important yeasts.</title>
        <authorList>
            <consortium name="DOE Joint Genome Institute"/>
            <person name="Riley R."/>
            <person name="Haridas S."/>
            <person name="Wolfe K.H."/>
            <person name="Lopes M.R."/>
            <person name="Hittinger C.T."/>
            <person name="Goker M."/>
            <person name="Salamov A."/>
            <person name="Wisecaver J."/>
            <person name="Long T.M."/>
            <person name="Aerts A.L."/>
            <person name="Barry K."/>
            <person name="Choi C."/>
            <person name="Clum A."/>
            <person name="Coughlan A.Y."/>
            <person name="Deshpande S."/>
            <person name="Douglass A.P."/>
            <person name="Hanson S.J."/>
            <person name="Klenk H.-P."/>
            <person name="LaButti K."/>
            <person name="Lapidus A."/>
            <person name="Lindquist E."/>
            <person name="Lipzen A."/>
            <person name="Meier-kolthoff J.P."/>
            <person name="Ohm R.A."/>
            <person name="Otillar R.P."/>
            <person name="Pangilinan J."/>
            <person name="Peng Y."/>
            <person name="Rokas A."/>
            <person name="Rosa C.A."/>
            <person name="Scheuner C."/>
            <person name="Sibirny A.A."/>
            <person name="Slot J.C."/>
            <person name="Stielow J.B."/>
            <person name="Sun H."/>
            <person name="Kurtzman C.P."/>
            <person name="Blackwell M."/>
            <person name="Grigoriev I.V."/>
            <person name="Jeffries T.W."/>
        </authorList>
    </citation>
    <scope>NUCLEOTIDE SEQUENCE [LARGE SCALE GENOMIC DNA]</scope>
    <source>
        <strain evidence="8 9">NRRL YB-4993</strain>
    </source>
</reference>
<dbReference type="GO" id="GO:0005886">
    <property type="term" value="C:plasma membrane"/>
    <property type="evidence" value="ECO:0007669"/>
    <property type="project" value="TreeGrafter"/>
</dbReference>
<dbReference type="AlphaFoldDB" id="A0A1A0HGP0"/>
<feature type="transmembrane region" description="Helical" evidence="6">
    <location>
        <begin position="165"/>
        <end position="185"/>
    </location>
</feature>
<evidence type="ECO:0000256" key="1">
    <source>
        <dbReference type="ARBA" id="ARBA00004141"/>
    </source>
</evidence>
<dbReference type="STRING" id="869754.A0A1A0HGP0"/>
<dbReference type="PANTHER" id="PTHR23508">
    <property type="entry name" value="CARBOXYLIC ACID TRANSPORTER PROTEIN HOMOLOG"/>
    <property type="match status" value="1"/>
</dbReference>
<comment type="caution">
    <text evidence="8">The sequence shown here is derived from an EMBL/GenBank/DDBJ whole genome shotgun (WGS) entry which is preliminary data.</text>
</comment>
<feature type="transmembrane region" description="Helical" evidence="6">
    <location>
        <begin position="73"/>
        <end position="93"/>
    </location>
</feature>
<gene>
    <name evidence="8" type="ORF">METBIDRAFT_29686</name>
</gene>
<feature type="transmembrane region" description="Helical" evidence="6">
    <location>
        <begin position="358"/>
        <end position="375"/>
    </location>
</feature>
<dbReference type="GO" id="GO:0035879">
    <property type="term" value="P:plasma membrane lactate transport"/>
    <property type="evidence" value="ECO:0007669"/>
    <property type="project" value="TreeGrafter"/>
</dbReference>
<feature type="transmembrane region" description="Helical" evidence="6">
    <location>
        <begin position="113"/>
        <end position="133"/>
    </location>
</feature>
<dbReference type="RefSeq" id="XP_018713641.1">
    <property type="nucleotide sequence ID" value="XM_018855459.1"/>
</dbReference>
<keyword evidence="9" id="KW-1185">Reference proteome</keyword>
<dbReference type="InterPro" id="IPR005828">
    <property type="entry name" value="MFS_sugar_transport-like"/>
</dbReference>
<evidence type="ECO:0000256" key="5">
    <source>
        <dbReference type="SAM" id="MobiDB-lite"/>
    </source>
</evidence>
<dbReference type="PROSITE" id="PS50850">
    <property type="entry name" value="MFS"/>
    <property type="match status" value="1"/>
</dbReference>
<dbReference type="InterPro" id="IPR036259">
    <property type="entry name" value="MFS_trans_sf"/>
</dbReference>
<feature type="transmembrane region" description="Helical" evidence="6">
    <location>
        <begin position="289"/>
        <end position="310"/>
    </location>
</feature>
<evidence type="ECO:0000259" key="7">
    <source>
        <dbReference type="PROSITE" id="PS50850"/>
    </source>
</evidence>
<keyword evidence="2 6" id="KW-0812">Transmembrane</keyword>
<feature type="transmembrane region" description="Helical" evidence="6">
    <location>
        <begin position="232"/>
        <end position="250"/>
    </location>
</feature>
<evidence type="ECO:0000256" key="4">
    <source>
        <dbReference type="ARBA" id="ARBA00023136"/>
    </source>
</evidence>
<evidence type="ECO:0000256" key="2">
    <source>
        <dbReference type="ARBA" id="ARBA00022692"/>
    </source>
</evidence>
<dbReference type="Proteomes" id="UP000092555">
    <property type="component" value="Unassembled WGS sequence"/>
</dbReference>
<feature type="transmembrane region" description="Helical" evidence="6">
    <location>
        <begin position="330"/>
        <end position="351"/>
    </location>
</feature>
<dbReference type="OrthoDB" id="5296287at2759"/>
<accession>A0A1A0HGP0</accession>
<evidence type="ECO:0000256" key="6">
    <source>
        <dbReference type="SAM" id="Phobius"/>
    </source>
</evidence>
<name>A0A1A0HGP0_9ASCO</name>